<evidence type="ECO:0000313" key="1">
    <source>
        <dbReference type="EMBL" id="KAL2288838.1"/>
    </source>
</evidence>
<proteinExistence type="predicted"/>
<dbReference type="Proteomes" id="UP001600888">
    <property type="component" value="Unassembled WGS sequence"/>
</dbReference>
<evidence type="ECO:0000313" key="2">
    <source>
        <dbReference type="Proteomes" id="UP001600888"/>
    </source>
</evidence>
<protein>
    <recommendedName>
        <fullName evidence="3">Carboxylesterase type B domain-containing protein</fullName>
    </recommendedName>
</protein>
<dbReference type="Gene3D" id="3.40.50.1820">
    <property type="entry name" value="alpha/beta hydrolase"/>
    <property type="match status" value="1"/>
</dbReference>
<organism evidence="1 2">
    <name type="scientific">Diaporthe vaccinii</name>
    <dbReference type="NCBI Taxonomy" id="105482"/>
    <lineage>
        <taxon>Eukaryota</taxon>
        <taxon>Fungi</taxon>
        <taxon>Dikarya</taxon>
        <taxon>Ascomycota</taxon>
        <taxon>Pezizomycotina</taxon>
        <taxon>Sordariomycetes</taxon>
        <taxon>Sordariomycetidae</taxon>
        <taxon>Diaporthales</taxon>
        <taxon>Diaporthaceae</taxon>
        <taxon>Diaporthe</taxon>
        <taxon>Diaporthe eres species complex</taxon>
    </lineage>
</organism>
<name>A0ABR4F2E8_9PEZI</name>
<gene>
    <name evidence="1" type="ORF">FJTKL_03491</name>
</gene>
<accession>A0ABR4F2E8</accession>
<evidence type="ECO:0008006" key="3">
    <source>
        <dbReference type="Google" id="ProtNLM"/>
    </source>
</evidence>
<dbReference type="SUPFAM" id="SSF53474">
    <property type="entry name" value="alpha/beta-Hydrolases"/>
    <property type="match status" value="1"/>
</dbReference>
<dbReference type="EMBL" id="JBAWTH010000015">
    <property type="protein sequence ID" value="KAL2288838.1"/>
    <property type="molecule type" value="Genomic_DNA"/>
</dbReference>
<keyword evidence="2" id="KW-1185">Reference proteome</keyword>
<comment type="caution">
    <text evidence="1">The sequence shown here is derived from an EMBL/GenBank/DDBJ whole genome shotgun (WGS) entry which is preliminary data.</text>
</comment>
<sequence>MCPSYWLATAFSSPSTGHRSYKYQYSIPTALHGYDLEAYFGPRRRNQGADFLRALQLSWGNFVRFGDPSIPSSVADGADGAGPEPHPLEHWPEFSPAQPLMVDFNQTGGTPYEFTAVQVRNDGPLTVVGDNDKNVTLHSEPGLRNDFRVVDAYAWEGGRGARCDFWRSIGPIVPE</sequence>
<reference evidence="1 2" key="1">
    <citation type="submission" date="2024-03" db="EMBL/GenBank/DDBJ databases">
        <title>A high-quality draft genome sequence of Diaporthe vaccinii, a causative agent of upright dieback and viscid rot disease in cranberry plants.</title>
        <authorList>
            <person name="Sarrasin M."/>
            <person name="Lang B.F."/>
            <person name="Burger G."/>
        </authorList>
    </citation>
    <scope>NUCLEOTIDE SEQUENCE [LARGE SCALE GENOMIC DNA]</scope>
    <source>
        <strain evidence="1 2">IS7</strain>
    </source>
</reference>
<dbReference type="InterPro" id="IPR029058">
    <property type="entry name" value="AB_hydrolase_fold"/>
</dbReference>